<protein>
    <recommendedName>
        <fullName evidence="3">Urease accessory protein UreF</fullName>
    </recommendedName>
</protein>
<dbReference type="HAMAP" id="MF_01385">
    <property type="entry name" value="UreF"/>
    <property type="match status" value="1"/>
</dbReference>
<comment type="function">
    <text evidence="3">Required for maturation of urease via the functional incorporation of the urease nickel metallocenter.</text>
</comment>
<name>A0A4Z0FEM1_9GAMM</name>
<evidence type="ECO:0000256" key="1">
    <source>
        <dbReference type="ARBA" id="ARBA00022988"/>
    </source>
</evidence>
<dbReference type="PANTHER" id="PTHR33620:SF1">
    <property type="entry name" value="UREASE ACCESSORY PROTEIN F"/>
    <property type="match status" value="1"/>
</dbReference>
<organism evidence="4 5">
    <name type="scientific">Candidatus Macondimonas diazotrophica</name>
    <dbReference type="NCBI Taxonomy" id="2305248"/>
    <lineage>
        <taxon>Bacteria</taxon>
        <taxon>Pseudomonadati</taxon>
        <taxon>Pseudomonadota</taxon>
        <taxon>Gammaproteobacteria</taxon>
        <taxon>Chromatiales</taxon>
        <taxon>Ectothiorhodospiraceae</taxon>
        <taxon>Candidatus Macondimonas</taxon>
    </lineage>
</organism>
<reference evidence="4 5" key="1">
    <citation type="journal article" date="2019" name="ISME J.">
        <title>Candidatus Macondimonas diazotrophica, a novel gammaproteobacterial genus dominating crude-oil-contaminated coastal sediments.</title>
        <authorList>
            <person name="Karthikeyan S."/>
            <person name="Konstantinidis K."/>
        </authorList>
    </citation>
    <scope>NUCLEOTIDE SEQUENCE [LARGE SCALE GENOMIC DNA]</scope>
    <source>
        <strain evidence="4 5">KTK01</strain>
    </source>
</reference>
<comment type="similarity">
    <text evidence="3">Belongs to the UreF family.</text>
</comment>
<dbReference type="OrthoDB" id="9798772at2"/>
<sequence length="230" mass="24935">MTSGLDETGLLRLMQLTSPSLPIGAFAWSQGLESAVDQGWIRTEAQAAAWLDGVLTHGLAYLDIPVLRRLHEALTIERFELAASWNAWLLACRESRELWEEDTQIGAALGRLLVSLDAPVMQQWQTRHGQAPLSYAAAFALAAVHARLTARTTAVGYLWAFSENQAAALIKLGVLGQTGAQRLLGRLHAVIGAGVEQAWSLPDDALGASLSGQALASAWHEHQHSRLFRS</sequence>
<dbReference type="PANTHER" id="PTHR33620">
    <property type="entry name" value="UREASE ACCESSORY PROTEIN F"/>
    <property type="match status" value="1"/>
</dbReference>
<evidence type="ECO:0000256" key="3">
    <source>
        <dbReference type="HAMAP-Rule" id="MF_01385"/>
    </source>
</evidence>
<dbReference type="EMBL" id="SRIO01000001">
    <property type="protein sequence ID" value="TFZ84132.1"/>
    <property type="molecule type" value="Genomic_DNA"/>
</dbReference>
<keyword evidence="1 3" id="KW-0996">Nickel insertion</keyword>
<accession>A0A4Z0FEM1</accession>
<dbReference type="PIRSF" id="PIRSF009467">
    <property type="entry name" value="Ureas_acces_UreF"/>
    <property type="match status" value="1"/>
</dbReference>
<comment type="subunit">
    <text evidence="3">UreD, UreF and UreG form a complex that acts as a GTP-hydrolysis-dependent molecular chaperone, activating the urease apoprotein by helping to assemble the nickel containing metallocenter of UreC. The UreE protein probably delivers the nickel.</text>
</comment>
<evidence type="ECO:0000313" key="5">
    <source>
        <dbReference type="Proteomes" id="UP000297890"/>
    </source>
</evidence>
<evidence type="ECO:0000313" key="4">
    <source>
        <dbReference type="EMBL" id="TFZ84132.1"/>
    </source>
</evidence>
<dbReference type="Pfam" id="PF01730">
    <property type="entry name" value="UreF"/>
    <property type="match status" value="1"/>
</dbReference>
<keyword evidence="2 3" id="KW-0143">Chaperone</keyword>
<proteinExistence type="inferred from homology"/>
<keyword evidence="3" id="KW-0963">Cytoplasm</keyword>
<keyword evidence="5" id="KW-1185">Reference proteome</keyword>
<dbReference type="RefSeq" id="WP_135280492.1">
    <property type="nucleotide sequence ID" value="NZ_SRIO01000001.1"/>
</dbReference>
<comment type="subcellular location">
    <subcellularLocation>
        <location evidence="3">Cytoplasm</location>
    </subcellularLocation>
</comment>
<evidence type="ECO:0000256" key="2">
    <source>
        <dbReference type="ARBA" id="ARBA00023186"/>
    </source>
</evidence>
<dbReference type="Proteomes" id="UP000297890">
    <property type="component" value="Unassembled WGS sequence"/>
</dbReference>
<dbReference type="GO" id="GO:0005737">
    <property type="term" value="C:cytoplasm"/>
    <property type="evidence" value="ECO:0007669"/>
    <property type="project" value="UniProtKB-SubCell"/>
</dbReference>
<gene>
    <name evidence="3" type="primary">ureF</name>
    <name evidence="4" type="ORF">E4680_00930</name>
</gene>
<dbReference type="Gene3D" id="1.10.4190.10">
    <property type="entry name" value="Urease accessory protein UreF"/>
    <property type="match status" value="1"/>
</dbReference>
<dbReference type="GO" id="GO:0016151">
    <property type="term" value="F:nickel cation binding"/>
    <property type="evidence" value="ECO:0007669"/>
    <property type="project" value="UniProtKB-UniRule"/>
</dbReference>
<dbReference type="InterPro" id="IPR002639">
    <property type="entry name" value="UreF"/>
</dbReference>
<dbReference type="AlphaFoldDB" id="A0A4Z0FEM1"/>
<dbReference type="InterPro" id="IPR038277">
    <property type="entry name" value="UreF_sf"/>
</dbReference>
<comment type="caution">
    <text evidence="4">The sequence shown here is derived from an EMBL/GenBank/DDBJ whole genome shotgun (WGS) entry which is preliminary data.</text>
</comment>